<keyword evidence="4" id="KW-0597">Phosphoprotein</keyword>
<comment type="subcellular location">
    <subcellularLocation>
        <location evidence="2">Cell membrane</location>
    </subcellularLocation>
</comment>
<evidence type="ECO:0000313" key="14">
    <source>
        <dbReference type="EMBL" id="KIQ62286.1"/>
    </source>
</evidence>
<keyword evidence="8 11" id="KW-1133">Transmembrane helix</keyword>
<dbReference type="InterPro" id="IPR050428">
    <property type="entry name" value="TCS_sensor_his_kinase"/>
</dbReference>
<comment type="catalytic activity">
    <reaction evidence="1">
        <text>ATP + protein L-histidine = ADP + protein N-phospho-L-histidine.</text>
        <dbReference type="EC" id="2.7.13.3"/>
    </reaction>
</comment>
<keyword evidence="7 14" id="KW-0418">Kinase</keyword>
<evidence type="ECO:0000256" key="4">
    <source>
        <dbReference type="ARBA" id="ARBA00022553"/>
    </source>
</evidence>
<evidence type="ECO:0000256" key="11">
    <source>
        <dbReference type="SAM" id="Phobius"/>
    </source>
</evidence>
<name>A0A0D0NT44_KITGR</name>
<protein>
    <recommendedName>
        <fullName evidence="3">histidine kinase</fullName>
        <ecNumber evidence="3">2.7.13.3</ecNumber>
    </recommendedName>
</protein>
<dbReference type="SMART" id="SM00387">
    <property type="entry name" value="HATPase_c"/>
    <property type="match status" value="1"/>
</dbReference>
<keyword evidence="15" id="KW-1185">Reference proteome</keyword>
<keyword evidence="9" id="KW-0902">Two-component regulatory system</keyword>
<keyword evidence="6 11" id="KW-0812">Transmembrane</keyword>
<dbReference type="PROSITE" id="PS50885">
    <property type="entry name" value="HAMP"/>
    <property type="match status" value="1"/>
</dbReference>
<reference evidence="14 15" key="1">
    <citation type="submission" date="2015-02" db="EMBL/GenBank/DDBJ databases">
        <title>Draft genome sequence of Kitasatospora griseola MF730-N6, a bafilomycin, terpentecin and satosporin producer.</title>
        <authorList>
            <person name="Arens J.C."/>
            <person name="Haltli B."/>
            <person name="Kerr R.G."/>
        </authorList>
    </citation>
    <scope>NUCLEOTIDE SEQUENCE [LARGE SCALE GENOMIC DNA]</scope>
    <source>
        <strain evidence="14 15">MF730-N6</strain>
    </source>
</reference>
<dbReference type="CDD" id="cd06225">
    <property type="entry name" value="HAMP"/>
    <property type="match status" value="1"/>
</dbReference>
<evidence type="ECO:0000256" key="2">
    <source>
        <dbReference type="ARBA" id="ARBA00004236"/>
    </source>
</evidence>
<evidence type="ECO:0000256" key="8">
    <source>
        <dbReference type="ARBA" id="ARBA00022989"/>
    </source>
</evidence>
<evidence type="ECO:0000256" key="3">
    <source>
        <dbReference type="ARBA" id="ARBA00012438"/>
    </source>
</evidence>
<dbReference type="CDD" id="cd00075">
    <property type="entry name" value="HATPase"/>
    <property type="match status" value="1"/>
</dbReference>
<dbReference type="STRING" id="2064.TR51_24635"/>
<evidence type="ECO:0000256" key="7">
    <source>
        <dbReference type="ARBA" id="ARBA00022777"/>
    </source>
</evidence>
<dbReference type="Gene3D" id="3.30.565.10">
    <property type="entry name" value="Histidine kinase-like ATPase, C-terminal domain"/>
    <property type="match status" value="1"/>
</dbReference>
<evidence type="ECO:0000256" key="10">
    <source>
        <dbReference type="ARBA" id="ARBA00023136"/>
    </source>
</evidence>
<feature type="transmembrane region" description="Helical" evidence="11">
    <location>
        <begin position="12"/>
        <end position="36"/>
    </location>
</feature>
<evidence type="ECO:0000256" key="1">
    <source>
        <dbReference type="ARBA" id="ARBA00000085"/>
    </source>
</evidence>
<dbReference type="PANTHER" id="PTHR45436:SF5">
    <property type="entry name" value="SENSOR HISTIDINE KINASE TRCS"/>
    <property type="match status" value="1"/>
</dbReference>
<dbReference type="InterPro" id="IPR005467">
    <property type="entry name" value="His_kinase_dom"/>
</dbReference>
<dbReference type="SUPFAM" id="SSF47384">
    <property type="entry name" value="Homodimeric domain of signal transducing histidine kinase"/>
    <property type="match status" value="1"/>
</dbReference>
<evidence type="ECO:0000313" key="15">
    <source>
        <dbReference type="Proteomes" id="UP000032066"/>
    </source>
</evidence>
<gene>
    <name evidence="14" type="ORF">TR51_24635</name>
</gene>
<dbReference type="InterPro" id="IPR036097">
    <property type="entry name" value="HisK_dim/P_sf"/>
</dbReference>
<dbReference type="PANTHER" id="PTHR45436">
    <property type="entry name" value="SENSOR HISTIDINE KINASE YKOH"/>
    <property type="match status" value="1"/>
</dbReference>
<organism evidence="14 15">
    <name type="scientific">Kitasatospora griseola</name>
    <name type="common">Streptomyces griseolosporeus</name>
    <dbReference type="NCBI Taxonomy" id="2064"/>
    <lineage>
        <taxon>Bacteria</taxon>
        <taxon>Bacillati</taxon>
        <taxon>Actinomycetota</taxon>
        <taxon>Actinomycetes</taxon>
        <taxon>Kitasatosporales</taxon>
        <taxon>Streptomycetaceae</taxon>
        <taxon>Kitasatospora</taxon>
    </lineage>
</organism>
<dbReference type="InterPro" id="IPR003660">
    <property type="entry name" value="HAMP_dom"/>
</dbReference>
<dbReference type="AlphaFoldDB" id="A0A0D0NT44"/>
<feature type="domain" description="Histidine kinase" evidence="12">
    <location>
        <begin position="150"/>
        <end position="369"/>
    </location>
</feature>
<proteinExistence type="predicted"/>
<evidence type="ECO:0000256" key="9">
    <source>
        <dbReference type="ARBA" id="ARBA00023012"/>
    </source>
</evidence>
<dbReference type="CDD" id="cd00082">
    <property type="entry name" value="HisKA"/>
    <property type="match status" value="1"/>
</dbReference>
<dbReference type="Pfam" id="PF02518">
    <property type="entry name" value="HATPase_c"/>
    <property type="match status" value="1"/>
</dbReference>
<dbReference type="PATRIC" id="fig|2064.6.peg.5265"/>
<dbReference type="PROSITE" id="PS50109">
    <property type="entry name" value="HIS_KIN"/>
    <property type="match status" value="1"/>
</dbReference>
<dbReference type="SMART" id="SM00304">
    <property type="entry name" value="HAMP"/>
    <property type="match status" value="1"/>
</dbReference>
<dbReference type="Gene3D" id="6.10.340.10">
    <property type="match status" value="1"/>
</dbReference>
<accession>A0A0D0NT44</accession>
<dbReference type="InterPro" id="IPR004358">
    <property type="entry name" value="Sig_transdc_His_kin-like_C"/>
</dbReference>
<evidence type="ECO:0000259" key="13">
    <source>
        <dbReference type="PROSITE" id="PS50885"/>
    </source>
</evidence>
<comment type="caution">
    <text evidence="14">The sequence shown here is derived from an EMBL/GenBank/DDBJ whole genome shotgun (WGS) entry which is preliminary data.</text>
</comment>
<dbReference type="GO" id="GO:0000155">
    <property type="term" value="F:phosphorelay sensor kinase activity"/>
    <property type="evidence" value="ECO:0007669"/>
    <property type="project" value="InterPro"/>
</dbReference>
<evidence type="ECO:0000259" key="12">
    <source>
        <dbReference type="PROSITE" id="PS50109"/>
    </source>
</evidence>
<dbReference type="Proteomes" id="UP000032066">
    <property type="component" value="Unassembled WGS sequence"/>
</dbReference>
<dbReference type="Pfam" id="PF00672">
    <property type="entry name" value="HAMP"/>
    <property type="match status" value="1"/>
</dbReference>
<evidence type="ECO:0000256" key="5">
    <source>
        <dbReference type="ARBA" id="ARBA00022679"/>
    </source>
</evidence>
<keyword evidence="5" id="KW-0808">Transferase</keyword>
<dbReference type="Gene3D" id="1.10.287.130">
    <property type="match status" value="1"/>
</dbReference>
<dbReference type="SUPFAM" id="SSF55874">
    <property type="entry name" value="ATPase domain of HSP90 chaperone/DNA topoisomerase II/histidine kinase"/>
    <property type="match status" value="1"/>
</dbReference>
<dbReference type="SUPFAM" id="SSF158472">
    <property type="entry name" value="HAMP domain-like"/>
    <property type="match status" value="1"/>
</dbReference>
<dbReference type="PRINTS" id="PR00344">
    <property type="entry name" value="BCTRLSENSOR"/>
</dbReference>
<feature type="domain" description="HAMP" evidence="13">
    <location>
        <begin position="89"/>
        <end position="142"/>
    </location>
</feature>
<dbReference type="SMART" id="SM00388">
    <property type="entry name" value="HisKA"/>
    <property type="match status" value="1"/>
</dbReference>
<evidence type="ECO:0000256" key="6">
    <source>
        <dbReference type="ARBA" id="ARBA00022692"/>
    </source>
</evidence>
<dbReference type="GO" id="GO:0005886">
    <property type="term" value="C:plasma membrane"/>
    <property type="evidence" value="ECO:0007669"/>
    <property type="project" value="UniProtKB-SubCell"/>
</dbReference>
<dbReference type="InterPro" id="IPR003594">
    <property type="entry name" value="HATPase_dom"/>
</dbReference>
<dbReference type="InterPro" id="IPR003661">
    <property type="entry name" value="HisK_dim/P_dom"/>
</dbReference>
<dbReference type="RefSeq" id="WP_043914208.1">
    <property type="nucleotide sequence ID" value="NZ_JXZB01000004.1"/>
</dbReference>
<dbReference type="Pfam" id="PF00512">
    <property type="entry name" value="HisKA"/>
    <property type="match status" value="1"/>
</dbReference>
<dbReference type="InterPro" id="IPR036890">
    <property type="entry name" value="HATPase_C_sf"/>
</dbReference>
<dbReference type="EMBL" id="JXZB01000004">
    <property type="protein sequence ID" value="KIQ62286.1"/>
    <property type="molecule type" value="Genomic_DNA"/>
</dbReference>
<dbReference type="EC" id="2.7.13.3" evidence="3"/>
<dbReference type="OrthoDB" id="9786919at2"/>
<sequence length="378" mass="39757">MSRPRRLTARLRLTLSYTLFTVTTGVLCLGVVYVGMKYVPNYPLTSANPRYRSDAPSRQEILESLLAASGYALALLTAVGMAGGWLVAGRVLRPLQEVTAAARRASGGDLGHRIALAGPRDEFTELADAFDEMLARLERSFEAQQRFAANASHELRTPLAIDRTMLQVAAADPAGQNWPRLVERLLDTNRRGIEVTEALLQLAELSHGAPESAPLELSAPVREALAAVAAEAAELGVAIDAELSAAPAVGNEVLLRQAAVNLLQNAVRHNLSAGGRVELATGQDPEHPGRVRLTVRNSGPVLEDPLVATLTEPFLRGGGRTAQRGPVRRGHGLGLAIVAAVTEAHGGRLRLAGNPDGGLTAVLSLPGRAGSGAAVAAR</sequence>
<feature type="transmembrane region" description="Helical" evidence="11">
    <location>
        <begin position="65"/>
        <end position="88"/>
    </location>
</feature>
<keyword evidence="10 11" id="KW-0472">Membrane</keyword>